<reference evidence="9" key="3">
    <citation type="submission" date="2017-03" db="EMBL/GenBank/DDBJ databases">
        <authorList>
            <person name="Dastager S.G."/>
            <person name="Neurgaonkar P.S."/>
            <person name="Dharne M.S."/>
        </authorList>
    </citation>
    <scope>NUCLEOTIDE SEQUENCE</scope>
    <source>
        <strain evidence="9">DSM 25145</strain>
    </source>
</reference>
<comment type="catalytic activity">
    <reaction evidence="4 7">
        <text>uridine(38/39/40) in tRNA = pseudouridine(38/39/40) in tRNA</text>
        <dbReference type="Rhea" id="RHEA:22376"/>
        <dbReference type="Rhea" id="RHEA-COMP:10085"/>
        <dbReference type="Rhea" id="RHEA-COMP:10087"/>
        <dbReference type="ChEBI" id="CHEBI:65314"/>
        <dbReference type="ChEBI" id="CHEBI:65315"/>
        <dbReference type="EC" id="5.4.99.12"/>
    </reaction>
</comment>
<comment type="subunit">
    <text evidence="4">Homodimer.</text>
</comment>
<dbReference type="EMBL" id="FTLX01000013">
    <property type="protein sequence ID" value="SIR63198.1"/>
    <property type="molecule type" value="Genomic_DNA"/>
</dbReference>
<organism evidence="10 11">
    <name type="scientific">Domibacillus enclensis</name>
    <dbReference type="NCBI Taxonomy" id="1017273"/>
    <lineage>
        <taxon>Bacteria</taxon>
        <taxon>Bacillati</taxon>
        <taxon>Bacillota</taxon>
        <taxon>Bacilli</taxon>
        <taxon>Bacillales</taxon>
        <taxon>Bacillaceae</taxon>
        <taxon>Domibacillus</taxon>
    </lineage>
</organism>
<dbReference type="InterPro" id="IPR020095">
    <property type="entry name" value="PsdUridine_synth_TruA_C"/>
</dbReference>
<dbReference type="InterPro" id="IPR001406">
    <property type="entry name" value="PsdUridine_synth_TruA"/>
</dbReference>
<feature type="domain" description="Pseudouridine synthase I TruA alpha/beta" evidence="8">
    <location>
        <begin position="144"/>
        <end position="245"/>
    </location>
</feature>
<comment type="similarity">
    <text evidence="1 4 7">Belongs to the tRNA pseudouridine synthase TruA family.</text>
</comment>
<dbReference type="FunFam" id="3.30.70.580:FF:000001">
    <property type="entry name" value="tRNA pseudouridine synthase A"/>
    <property type="match status" value="1"/>
</dbReference>
<keyword evidence="2 4" id="KW-0819">tRNA processing</keyword>
<dbReference type="GO" id="GO:0003723">
    <property type="term" value="F:RNA binding"/>
    <property type="evidence" value="ECO:0007669"/>
    <property type="project" value="InterPro"/>
</dbReference>
<protein>
    <recommendedName>
        <fullName evidence="4">tRNA pseudouridine synthase A</fullName>
        <ecNumber evidence="4">5.4.99.12</ecNumber>
    </recommendedName>
    <alternativeName>
        <fullName evidence="4">tRNA pseudouridine(38-40) synthase</fullName>
    </alternativeName>
    <alternativeName>
        <fullName evidence="4">tRNA pseudouridylate synthase I</fullName>
    </alternativeName>
    <alternativeName>
        <fullName evidence="4">tRNA-uridine isomerase I</fullName>
    </alternativeName>
</protein>
<evidence type="ECO:0000313" key="10">
    <source>
        <dbReference type="EMBL" id="SIR63198.1"/>
    </source>
</evidence>
<dbReference type="GO" id="GO:0160147">
    <property type="term" value="F:tRNA pseudouridine(38-40) synthase activity"/>
    <property type="evidence" value="ECO:0007669"/>
    <property type="project" value="UniProtKB-EC"/>
</dbReference>
<evidence type="ECO:0000256" key="1">
    <source>
        <dbReference type="ARBA" id="ARBA00009375"/>
    </source>
</evidence>
<dbReference type="OrthoDB" id="9811823at2"/>
<dbReference type="InterPro" id="IPR020097">
    <property type="entry name" value="PsdUridine_synth_TruA_a/b_dom"/>
</dbReference>
<dbReference type="PANTHER" id="PTHR11142">
    <property type="entry name" value="PSEUDOURIDYLATE SYNTHASE"/>
    <property type="match status" value="1"/>
</dbReference>
<dbReference type="PIRSF" id="PIRSF001430">
    <property type="entry name" value="tRNA_psdUrid_synth"/>
    <property type="match status" value="1"/>
</dbReference>
<dbReference type="SUPFAM" id="SSF55120">
    <property type="entry name" value="Pseudouridine synthase"/>
    <property type="match status" value="1"/>
</dbReference>
<dbReference type="GO" id="GO:0031119">
    <property type="term" value="P:tRNA pseudouridine synthesis"/>
    <property type="evidence" value="ECO:0007669"/>
    <property type="project" value="UniProtKB-UniRule"/>
</dbReference>
<dbReference type="InterPro" id="IPR020094">
    <property type="entry name" value="TruA/RsuA/RluB/E/F_N"/>
</dbReference>
<comment type="function">
    <text evidence="4">Formation of pseudouridine at positions 38, 39 and 40 in the anticodon stem and loop of transfer RNAs.</text>
</comment>
<proteinExistence type="inferred from homology"/>
<evidence type="ECO:0000256" key="7">
    <source>
        <dbReference type="RuleBase" id="RU003792"/>
    </source>
</evidence>
<evidence type="ECO:0000256" key="5">
    <source>
        <dbReference type="PIRSR" id="PIRSR001430-1"/>
    </source>
</evidence>
<keyword evidence="12" id="KW-1185">Reference proteome</keyword>
<dbReference type="EMBL" id="MWSK01000013">
    <property type="protein sequence ID" value="OXS73879.1"/>
    <property type="molecule type" value="Genomic_DNA"/>
</dbReference>
<evidence type="ECO:0000256" key="6">
    <source>
        <dbReference type="PIRSR" id="PIRSR001430-2"/>
    </source>
</evidence>
<gene>
    <name evidence="4" type="primary">truA</name>
    <name evidence="9" type="ORF">B1B05_18050</name>
    <name evidence="10" type="ORF">SAMN05443094_11363</name>
</gene>
<dbReference type="InterPro" id="IPR020103">
    <property type="entry name" value="PsdUridine_synth_cat_dom_sf"/>
</dbReference>
<dbReference type="Pfam" id="PF01416">
    <property type="entry name" value="PseudoU_synth_1"/>
    <property type="match status" value="2"/>
</dbReference>
<dbReference type="Gene3D" id="3.30.70.580">
    <property type="entry name" value="Pseudouridine synthase I, catalytic domain, N-terminal subdomain"/>
    <property type="match status" value="1"/>
</dbReference>
<evidence type="ECO:0000256" key="2">
    <source>
        <dbReference type="ARBA" id="ARBA00022694"/>
    </source>
</evidence>
<sequence>MKRIKCELMYDGSRFSGYQSQPRDRTVQQEIEKALWKIHKKTSVKTHASGRTDAGVHAMGQVLHFDTPITMPAERWARALNGELPVDISVKQTEEVPETFHSRYSSVGKEYRYRIYRTPYRDPFRTVYAHHYPYPLEVERMKDAAKYMLGEHDFTSFCSTKTDKENKVRTVHDISFIEQGDDLEIRFTGNGFLYNMVRIMAGTLIKAGNGRLEPADVARILAARDRNQAPQTAPAEGLYLWKVHYHSTFSCHPVPGDLHF</sequence>
<evidence type="ECO:0000313" key="9">
    <source>
        <dbReference type="EMBL" id="OXS73879.1"/>
    </source>
</evidence>
<accession>A0A1N7CHU1</accession>
<evidence type="ECO:0000259" key="8">
    <source>
        <dbReference type="Pfam" id="PF01416"/>
    </source>
</evidence>
<reference evidence="10 11" key="1">
    <citation type="submission" date="2017-01" db="EMBL/GenBank/DDBJ databases">
        <authorList>
            <person name="Mah S.A."/>
            <person name="Swanson W.J."/>
            <person name="Moy G.W."/>
            <person name="Vacquier V.D."/>
        </authorList>
    </citation>
    <scope>NUCLEOTIDE SEQUENCE [LARGE SCALE GENOMIC DNA]</scope>
    <source>
        <strain evidence="10 11">NIO-1016</strain>
    </source>
</reference>
<dbReference type="Proteomes" id="UP000186385">
    <property type="component" value="Unassembled WGS sequence"/>
</dbReference>
<name>A0A1N7CHU1_9BACI</name>
<comment type="caution">
    <text evidence="4">Lacks conserved residue(s) required for the propagation of feature annotation.</text>
</comment>
<dbReference type="AlphaFoldDB" id="A0A1N7CHU1"/>
<dbReference type="EC" id="5.4.99.12" evidence="4"/>
<feature type="domain" description="Pseudouridine synthase I TruA alpha/beta" evidence="8">
    <location>
        <begin position="9"/>
        <end position="105"/>
    </location>
</feature>
<dbReference type="HAMAP" id="MF_00171">
    <property type="entry name" value="TruA"/>
    <property type="match status" value="1"/>
</dbReference>
<reference evidence="12" key="2">
    <citation type="submission" date="2017-03" db="EMBL/GenBank/DDBJ databases">
        <title>Bacillus sp. V-88(T) DSM27956, whole genome shotgun sequencing project.</title>
        <authorList>
            <person name="Dastager S.G."/>
            <person name="Neurgaonkar P.S."/>
            <person name="Dharne M.S."/>
        </authorList>
    </citation>
    <scope>NUCLEOTIDE SEQUENCE [LARGE SCALE GENOMIC DNA]</scope>
    <source>
        <strain evidence="12">DSM 25145</strain>
    </source>
</reference>
<evidence type="ECO:0000256" key="3">
    <source>
        <dbReference type="ARBA" id="ARBA00023235"/>
    </source>
</evidence>
<evidence type="ECO:0000256" key="4">
    <source>
        <dbReference type="HAMAP-Rule" id="MF_00171"/>
    </source>
</evidence>
<feature type="binding site" evidence="4 6">
    <location>
        <position position="111"/>
    </location>
    <ligand>
        <name>substrate</name>
    </ligand>
</feature>
<dbReference type="CDD" id="cd02570">
    <property type="entry name" value="PseudoU_synth_EcTruA"/>
    <property type="match status" value="1"/>
</dbReference>
<dbReference type="PANTHER" id="PTHR11142:SF0">
    <property type="entry name" value="TRNA PSEUDOURIDINE SYNTHASE-LIKE 1"/>
    <property type="match status" value="1"/>
</dbReference>
<keyword evidence="3 4" id="KW-0413">Isomerase</keyword>
<feature type="active site" description="Nucleophile" evidence="4 5">
    <location>
        <position position="53"/>
    </location>
</feature>
<evidence type="ECO:0000313" key="12">
    <source>
        <dbReference type="Proteomes" id="UP000215545"/>
    </source>
</evidence>
<dbReference type="RefSeq" id="WP_045851880.1">
    <property type="nucleotide sequence ID" value="NZ_FTLX01000013.1"/>
</dbReference>
<dbReference type="Gene3D" id="3.30.70.660">
    <property type="entry name" value="Pseudouridine synthase I, catalytic domain, C-terminal subdomain"/>
    <property type="match status" value="1"/>
</dbReference>
<dbReference type="Proteomes" id="UP000215545">
    <property type="component" value="Unassembled WGS sequence"/>
</dbReference>
<dbReference type="NCBIfam" id="TIGR00071">
    <property type="entry name" value="hisT_truA"/>
    <property type="match status" value="1"/>
</dbReference>
<dbReference type="STRING" id="1017273.SAMN05443094_11363"/>
<evidence type="ECO:0000313" key="11">
    <source>
        <dbReference type="Proteomes" id="UP000186385"/>
    </source>
</evidence>